<keyword evidence="3" id="KW-1185">Reference proteome</keyword>
<evidence type="ECO:0000256" key="1">
    <source>
        <dbReference type="SAM" id="Phobius"/>
    </source>
</evidence>
<comment type="caution">
    <text evidence="2">The sequence shown here is derived from an EMBL/GenBank/DDBJ whole genome shotgun (WGS) entry which is preliminary data.</text>
</comment>
<proteinExistence type="predicted"/>
<keyword evidence="1" id="KW-0812">Transmembrane</keyword>
<keyword evidence="1" id="KW-1133">Transmembrane helix</keyword>
<dbReference type="AlphaFoldDB" id="A0AAD9XV45"/>
<evidence type="ECO:0000313" key="3">
    <source>
        <dbReference type="Proteomes" id="UP001280121"/>
    </source>
</evidence>
<dbReference type="Proteomes" id="UP001280121">
    <property type="component" value="Unassembled WGS sequence"/>
</dbReference>
<accession>A0AAD9XV45</accession>
<dbReference type="InterPro" id="IPR004158">
    <property type="entry name" value="DUF247_pln"/>
</dbReference>
<reference evidence="2" key="1">
    <citation type="journal article" date="2023" name="Plant J.">
        <title>Genome sequences and population genomics provide insights into the demographic history, inbreeding, and mutation load of two 'living fossil' tree species of Dipteronia.</title>
        <authorList>
            <person name="Feng Y."/>
            <person name="Comes H.P."/>
            <person name="Chen J."/>
            <person name="Zhu S."/>
            <person name="Lu R."/>
            <person name="Zhang X."/>
            <person name="Li P."/>
            <person name="Qiu J."/>
            <person name="Olsen K.M."/>
            <person name="Qiu Y."/>
        </authorList>
    </citation>
    <scope>NUCLEOTIDE SEQUENCE</scope>
    <source>
        <strain evidence="2">KIB01</strain>
    </source>
</reference>
<dbReference type="PANTHER" id="PTHR31170:SF17">
    <property type="match status" value="1"/>
</dbReference>
<dbReference type="EMBL" id="JANJYI010000001">
    <property type="protein sequence ID" value="KAK2665977.1"/>
    <property type="molecule type" value="Genomic_DNA"/>
</dbReference>
<feature type="transmembrane region" description="Helical" evidence="1">
    <location>
        <begin position="408"/>
        <end position="428"/>
    </location>
</feature>
<dbReference type="Pfam" id="PF03140">
    <property type="entry name" value="DUF247"/>
    <property type="match status" value="1"/>
</dbReference>
<evidence type="ECO:0000313" key="2">
    <source>
        <dbReference type="EMBL" id="KAK2665977.1"/>
    </source>
</evidence>
<dbReference type="PANTHER" id="PTHR31170">
    <property type="entry name" value="BNAC04G53230D PROTEIN"/>
    <property type="match status" value="1"/>
</dbReference>
<gene>
    <name evidence="2" type="ORF">Ddye_004551</name>
</gene>
<name>A0AAD9XV45_9ROSI</name>
<protein>
    <submittedName>
        <fullName evidence="2">Uncharacterized protein</fullName>
    </submittedName>
</protein>
<sequence length="429" mass="49937">MDKSNKDQVSIDFDKLEDSLRGEFKTLYPFSKDRCIYRVPPKTRMLNQSFYTPKMVSIGPLHHGRKELKAMEEHKLRYLQQFLERTCVGMQVFLKFIKYNETKLRNCYAETIRFGSEAFVKMIFLDAVFLIEILLRYSPGFDDILTIEDPIFSGPGMIIEMMFDIMSLENQLPIFILEDLFKLANPTMPGKYEGYSLSQFVRFSFNYIGEVLLIDETLLEFYFSKSKHFVDLLTICLKPPERHNPEKKADSQAAPNVTILHQSGVKFELASRKTLLDITFNKQTLQIPKLTISNMSVHLLRNLQIFEKLHYGTNYINDYDMLLHRLLSTPKDVEFLTHMGVIENRILDSEGVSTVFRQLSRDARVHNSKFFYSGVVKDLQDYCKYPCHKWKANLKQNYFNTPWSCIKVLVAGLILVLTLIQAICSIIGV</sequence>
<organism evidence="2 3">
    <name type="scientific">Dipteronia dyeriana</name>
    <dbReference type="NCBI Taxonomy" id="168575"/>
    <lineage>
        <taxon>Eukaryota</taxon>
        <taxon>Viridiplantae</taxon>
        <taxon>Streptophyta</taxon>
        <taxon>Embryophyta</taxon>
        <taxon>Tracheophyta</taxon>
        <taxon>Spermatophyta</taxon>
        <taxon>Magnoliopsida</taxon>
        <taxon>eudicotyledons</taxon>
        <taxon>Gunneridae</taxon>
        <taxon>Pentapetalae</taxon>
        <taxon>rosids</taxon>
        <taxon>malvids</taxon>
        <taxon>Sapindales</taxon>
        <taxon>Sapindaceae</taxon>
        <taxon>Hippocastanoideae</taxon>
        <taxon>Acereae</taxon>
        <taxon>Dipteronia</taxon>
    </lineage>
</organism>
<keyword evidence="1" id="KW-0472">Membrane</keyword>